<dbReference type="Proteomes" id="UP001177021">
    <property type="component" value="Unassembled WGS sequence"/>
</dbReference>
<keyword evidence="2" id="KW-1185">Reference proteome</keyword>
<dbReference type="EMBL" id="CASHSV030000513">
    <property type="protein sequence ID" value="CAJ2666358.1"/>
    <property type="molecule type" value="Genomic_DNA"/>
</dbReference>
<name>A0ACB0LAE5_TRIPR</name>
<organism evidence="1 2">
    <name type="scientific">Trifolium pratense</name>
    <name type="common">Red clover</name>
    <dbReference type="NCBI Taxonomy" id="57577"/>
    <lineage>
        <taxon>Eukaryota</taxon>
        <taxon>Viridiplantae</taxon>
        <taxon>Streptophyta</taxon>
        <taxon>Embryophyta</taxon>
        <taxon>Tracheophyta</taxon>
        <taxon>Spermatophyta</taxon>
        <taxon>Magnoliopsida</taxon>
        <taxon>eudicotyledons</taxon>
        <taxon>Gunneridae</taxon>
        <taxon>Pentapetalae</taxon>
        <taxon>rosids</taxon>
        <taxon>fabids</taxon>
        <taxon>Fabales</taxon>
        <taxon>Fabaceae</taxon>
        <taxon>Papilionoideae</taxon>
        <taxon>50 kb inversion clade</taxon>
        <taxon>NPAAA clade</taxon>
        <taxon>Hologalegina</taxon>
        <taxon>IRL clade</taxon>
        <taxon>Trifolieae</taxon>
        <taxon>Trifolium</taxon>
    </lineage>
</organism>
<evidence type="ECO:0000313" key="1">
    <source>
        <dbReference type="EMBL" id="CAJ2666358.1"/>
    </source>
</evidence>
<comment type="caution">
    <text evidence="1">The sequence shown here is derived from an EMBL/GenBank/DDBJ whole genome shotgun (WGS) entry which is preliminary data.</text>
</comment>
<gene>
    <name evidence="1" type="ORF">MILVUS5_LOCUS31165</name>
</gene>
<sequence length="77" mass="8701">MPKNVKIVPIIILFVILFLIIEEVASNSNDPYETIPTSQECKSTQDCPDLVTVPNCIFSFCIDGYCHKFAFNWEGAE</sequence>
<protein>
    <submittedName>
        <fullName evidence="1">Uncharacterized protein</fullName>
    </submittedName>
</protein>
<evidence type="ECO:0000313" key="2">
    <source>
        <dbReference type="Proteomes" id="UP001177021"/>
    </source>
</evidence>
<accession>A0ACB0LAE5</accession>
<proteinExistence type="predicted"/>
<reference evidence="1" key="1">
    <citation type="submission" date="2023-10" db="EMBL/GenBank/DDBJ databases">
        <authorList>
            <person name="Rodriguez Cubillos JULIANA M."/>
            <person name="De Vega J."/>
        </authorList>
    </citation>
    <scope>NUCLEOTIDE SEQUENCE</scope>
</reference>